<evidence type="ECO:0000313" key="1">
    <source>
        <dbReference type="EMBL" id="AHW75200.1"/>
    </source>
</evidence>
<evidence type="ECO:0000313" key="2">
    <source>
        <dbReference type="Proteomes" id="UP000023582"/>
    </source>
</evidence>
<name>X5EHP4_NEIME</name>
<gene>
    <name evidence="1" type="ORF">NMA510612_0898</name>
</gene>
<accession>X5EHP4</accession>
<protein>
    <submittedName>
        <fullName evidence="1">Uncharacterized protein</fullName>
    </submittedName>
</protein>
<dbReference type="AlphaFoldDB" id="X5EHP4"/>
<sequence length="40" mass="4368">MTRAGGCACRLEYKDPCKALQKTANTQKNTLSKNIAAVLR</sequence>
<dbReference type="Proteomes" id="UP000023582">
    <property type="component" value="Chromosome"/>
</dbReference>
<reference evidence="2" key="2">
    <citation type="submission" date="2014-02" db="EMBL/GenBank/DDBJ databases">
        <title>Complete Genome Sequence of Neisseria meningitides, serogroup A strain 510612.</title>
        <authorList>
            <person name="Zhang X."/>
            <person name="Zhang Y."/>
            <person name="Yang J."/>
            <person name="Zhu Y."/>
            <person name="Jin Q."/>
        </authorList>
    </citation>
    <scope>NUCLEOTIDE SEQUENCE</scope>
    <source>
        <strain evidence="2">NMA510612</strain>
    </source>
</reference>
<dbReference type="EMBL" id="CP007524">
    <property type="protein sequence ID" value="AHW75200.1"/>
    <property type="molecule type" value="Genomic_DNA"/>
</dbReference>
<proteinExistence type="predicted"/>
<reference evidence="1 2" key="1">
    <citation type="journal article" date="2014" name="Genome Announc.">
        <title>Complete Genome Sequence of Neisseria meningitidis Serogroup A Strain NMA510612, Isolated from a Patient with Bacterial Meningitis in China.</title>
        <authorList>
            <person name="Zhang Y."/>
            <person name="Yang J."/>
            <person name="Xu L."/>
            <person name="Zhu Y."/>
            <person name="Liu B."/>
            <person name="Shao Z."/>
            <person name="Zhang X."/>
            <person name="Jin Q."/>
        </authorList>
    </citation>
    <scope>NUCLEOTIDE SEQUENCE [LARGE SCALE GENOMIC DNA]</scope>
    <source>
        <strain evidence="2">NMA510612</strain>
    </source>
</reference>
<dbReference type="KEGG" id="nmx:NMA510612_0898"/>
<dbReference type="PATRIC" id="fig|487.517.peg.901"/>
<organism evidence="1 2">
    <name type="scientific">Neisseria meningitidis</name>
    <dbReference type="NCBI Taxonomy" id="487"/>
    <lineage>
        <taxon>Bacteria</taxon>
        <taxon>Pseudomonadati</taxon>
        <taxon>Pseudomonadota</taxon>
        <taxon>Betaproteobacteria</taxon>
        <taxon>Neisseriales</taxon>
        <taxon>Neisseriaceae</taxon>
        <taxon>Neisseria</taxon>
    </lineage>
</organism>